<evidence type="ECO:0008006" key="14">
    <source>
        <dbReference type="Google" id="ProtNLM"/>
    </source>
</evidence>
<sequence>MRNLKLFQQKERWTDTAGVHHISVEDWTNALVLSTTRKVVVLGETETYDKVLDERFGGVLMCQTVGHPLLCIVTISGLLLWRYTDDCILEEFKSSGTIKCAAFCPDKSIVAFVSDERVTLLSASFEPIGTADLNQEGFGKAAPVAVGWGKKETQFHGSLGKQAALSKPEPVSIEDCAPADEHYELAWRDDGQYFVVSWPDPTLDHRRRFRVFTESGELFSTSDTLNYWEPGLCWRPRIQLITAIQRRPKRGLDVIFFEINAERHGEFQLLDETIESMFRVHSIKFDEHGDVLAVLCTSTLEHSQTCLSFIRLLTCSNYHWSVKRELLIEHSSSSLNDDLPPGCPVTFTWTVGSPRSGVFALYVANTTSVNDRPDLTGTVIRCWSFSAAYDNNECMAIESCSRLHDEVRTPGFVAVIDGEHLQLTAMAHSVIPPPMCASRLTFKQPTSFPNLCSKIAAVSFPGPSVVQRESNMLMMLVQLESADFSARLFVVGLQCGAPDSQRRERFDCADDVLVEAEWITGAQNVIPWPRYVHTLNLFSLFDTACSKKDHRVNEILSRCSHIHICGGNELSHFCWLSCSQFVFTVCAGQLVGLADLDLSDLSTTRVRWLLAVGSSLSKSSTDHTHPCDSTLRICGLCLSIDERRLCVQFTNGYVIIYNIEKLIASKECHVVSNIEIEDSNSIFNDLSSYAADCVLRFPLACEQLVTVTFTSANPRRLATTASTKATLLPIVCHPTRSFLLGLHQPSHRLYGICIPIRSELVQTPTLVRQSKPAALLMDLCSSILVLPDYFLVTSMRKLLVCVPTQFDATVCANVEVCMTELISRFTIPSELLNSAQPNSRHPQQQQTQSWYNDYLHPIETGTVLVSADPVDSKVVLQATRGNLEQVHPRALVLSHLANLLDNSKYAEALECVRRHRVNFNLLHDHNPTLFRQNLNILLQQIECTDLLTLFVSELIDEDVCKTMYGTFYGSPVAQLYRESLSERNMHRSGFTQTTSKVNSVCDALLGAMANDKRYILTVLTCYAKKRPSELHNALLLLEKFRADGDMTCWESGVRHLQYFATPPELYRVALGTYDLDLAQVMAQRTQLDPKEYLANLNELRAIADGDQVELRLAYQRFKIDDQLARYSEAVKQLKAAGPEHSEELIAYVQAHNLYSEAIELYPVDSTEFKSIGRSWATNLIGIQKLAYAGQVYLRAGFFAAAARTFLSTIQTELWSIAVSQSRLTQPQSTDDPDVVLSEQEIQTQAHKLAGRLRELSRHQEAIMIYLDYLKNPDLAIVTALDGELWLEARRLASLHHRLEILEKLLKPKLRESYSAHFERLLQTRKEFITLFDRLIALRRSHKDEAEMKRLANLHGDYDPSFDTATETDILSDTSSISDSSLTNSTSCLSIRSAGTRQAGRSAKNRRKTEARKWSTKPGSKYEEVGLLKALAQSIELGQLLAGDVSTLAVELWRSGLVGDGHRLLQAVNQLLADQKSTVPLIWDEWITDQQPSESVICTQNEGRKRYPFKEPFINYAPVMKKTQVICPLLDPN</sequence>
<dbReference type="PANTHER" id="PTHR12747:SF0">
    <property type="entry name" value="ELONGATOR COMPLEX PROTEIN 1"/>
    <property type="match status" value="1"/>
</dbReference>
<evidence type="ECO:0000259" key="11">
    <source>
        <dbReference type="Pfam" id="PF23936"/>
    </source>
</evidence>
<feature type="domain" description="ELP1 first N-terminal beta-propeller" evidence="7">
    <location>
        <begin position="95"/>
        <end position="333"/>
    </location>
</feature>
<dbReference type="GO" id="GO:0000049">
    <property type="term" value="F:tRNA binding"/>
    <property type="evidence" value="ECO:0007669"/>
    <property type="project" value="TreeGrafter"/>
</dbReference>
<keyword evidence="4" id="KW-0963">Cytoplasm</keyword>
<comment type="pathway">
    <text evidence="2">tRNA modification; 5-methoxycarbonylmethyl-2-thiouridine-tRNA biosynthesis.</text>
</comment>
<accession>A0A8J4WIX1</accession>
<keyword evidence="5" id="KW-0819">tRNA processing</keyword>
<dbReference type="Proteomes" id="UP000748531">
    <property type="component" value="Unassembled WGS sequence"/>
</dbReference>
<comment type="caution">
    <text evidence="12">The sequence shown here is derived from an EMBL/GenBank/DDBJ whole genome shotgun (WGS) entry which is preliminary data.</text>
</comment>
<organism evidence="12 13">
    <name type="scientific">Paragonimus heterotremus</name>
    <dbReference type="NCBI Taxonomy" id="100268"/>
    <lineage>
        <taxon>Eukaryota</taxon>
        <taxon>Metazoa</taxon>
        <taxon>Spiralia</taxon>
        <taxon>Lophotrochozoa</taxon>
        <taxon>Platyhelminthes</taxon>
        <taxon>Trematoda</taxon>
        <taxon>Digenea</taxon>
        <taxon>Plagiorchiida</taxon>
        <taxon>Troglotremata</taxon>
        <taxon>Troglotrematidae</taxon>
        <taxon>Paragonimus</taxon>
    </lineage>
</organism>
<dbReference type="Pfam" id="PF23936">
    <property type="entry name" value="HB_ELP1"/>
    <property type="match status" value="1"/>
</dbReference>
<comment type="similarity">
    <text evidence="3">Belongs to the ELP1/IKA1 family.</text>
</comment>
<dbReference type="InterPro" id="IPR006849">
    <property type="entry name" value="Elp1"/>
</dbReference>
<evidence type="ECO:0000256" key="2">
    <source>
        <dbReference type="ARBA" id="ARBA00005043"/>
    </source>
</evidence>
<feature type="domain" description="ELP1 N-terminal second beta-propeller" evidence="8">
    <location>
        <begin position="415"/>
        <end position="713"/>
    </location>
</feature>
<dbReference type="InterPro" id="IPR056167">
    <property type="entry name" value="A-sol_ELP1"/>
</dbReference>
<evidence type="ECO:0000256" key="5">
    <source>
        <dbReference type="ARBA" id="ARBA00022694"/>
    </source>
</evidence>
<dbReference type="InterPro" id="IPR011047">
    <property type="entry name" value="Quinoprotein_ADH-like_sf"/>
</dbReference>
<dbReference type="InterPro" id="IPR056164">
    <property type="entry name" value="Beta-prop_ELP1_1st"/>
</dbReference>
<dbReference type="InterPro" id="IPR056169">
    <property type="entry name" value="HB_ELP1"/>
</dbReference>
<dbReference type="SUPFAM" id="SSF50998">
    <property type="entry name" value="Quinoprotein alcohol dehydrogenase-like"/>
    <property type="match status" value="1"/>
</dbReference>
<feature type="region of interest" description="Disordered" evidence="6">
    <location>
        <begin position="1392"/>
        <end position="1416"/>
    </location>
</feature>
<dbReference type="EMBL" id="LUCH01002243">
    <property type="protein sequence ID" value="KAF5401784.1"/>
    <property type="molecule type" value="Genomic_DNA"/>
</dbReference>
<dbReference type="GO" id="GO:0002926">
    <property type="term" value="P:tRNA wobble base 5-methoxycarbonylmethyl-2-thiouridinylation"/>
    <property type="evidence" value="ECO:0007669"/>
    <property type="project" value="TreeGrafter"/>
</dbReference>
<evidence type="ECO:0000259" key="8">
    <source>
        <dbReference type="Pfam" id="PF23797"/>
    </source>
</evidence>
<dbReference type="Pfam" id="PF23797">
    <property type="entry name" value="Beta-prop_ELP1_2nd"/>
    <property type="match status" value="1"/>
</dbReference>
<dbReference type="InterPro" id="IPR056165">
    <property type="entry name" value="Beta-prop_ELP1_2nd"/>
</dbReference>
<feature type="domain" description="ELP1 TPR" evidence="9">
    <location>
        <begin position="1114"/>
        <end position="1290"/>
    </location>
</feature>
<evidence type="ECO:0000256" key="1">
    <source>
        <dbReference type="ARBA" id="ARBA00004496"/>
    </source>
</evidence>
<dbReference type="UniPathway" id="UPA00988"/>
<evidence type="ECO:0000259" key="9">
    <source>
        <dbReference type="Pfam" id="PF23878"/>
    </source>
</evidence>
<dbReference type="InterPro" id="IPR056166">
    <property type="entry name" value="TPR_ELP1"/>
</dbReference>
<dbReference type="PANTHER" id="PTHR12747">
    <property type="entry name" value="ELONGATOR COMPLEX PROTEIN 1"/>
    <property type="match status" value="1"/>
</dbReference>
<gene>
    <name evidence="12" type="ORF">PHET_04842</name>
</gene>
<name>A0A8J4WIX1_9TREM</name>
<evidence type="ECO:0000256" key="4">
    <source>
        <dbReference type="ARBA" id="ARBA00022490"/>
    </source>
</evidence>
<feature type="domain" description="ELP1 alpha-solenoid" evidence="10">
    <location>
        <begin position="889"/>
        <end position="1099"/>
    </location>
</feature>
<dbReference type="Pfam" id="PF23878">
    <property type="entry name" value="TPR_ELP1"/>
    <property type="match status" value="1"/>
</dbReference>
<dbReference type="GO" id="GO:0033588">
    <property type="term" value="C:elongator holoenzyme complex"/>
    <property type="evidence" value="ECO:0007669"/>
    <property type="project" value="InterPro"/>
</dbReference>
<dbReference type="GO" id="GO:0005829">
    <property type="term" value="C:cytosol"/>
    <property type="evidence" value="ECO:0007669"/>
    <property type="project" value="TreeGrafter"/>
</dbReference>
<evidence type="ECO:0000259" key="10">
    <source>
        <dbReference type="Pfam" id="PF23925"/>
    </source>
</evidence>
<proteinExistence type="inferred from homology"/>
<evidence type="ECO:0000313" key="12">
    <source>
        <dbReference type="EMBL" id="KAF5401784.1"/>
    </source>
</evidence>
<dbReference type="Pfam" id="PF23925">
    <property type="entry name" value="A-sol_ELP1"/>
    <property type="match status" value="1"/>
</dbReference>
<keyword evidence="13" id="KW-1185">Reference proteome</keyword>
<dbReference type="Pfam" id="PF04762">
    <property type="entry name" value="Beta-prop_ELP1_1st"/>
    <property type="match status" value="1"/>
</dbReference>
<reference evidence="12" key="1">
    <citation type="submission" date="2019-05" db="EMBL/GenBank/DDBJ databases">
        <title>Annotation for the trematode Paragonimus heterotremus.</title>
        <authorList>
            <person name="Choi Y.-J."/>
        </authorList>
    </citation>
    <scope>NUCLEOTIDE SEQUENCE</scope>
    <source>
        <strain evidence="12">LC</strain>
    </source>
</reference>
<comment type="subcellular location">
    <subcellularLocation>
        <location evidence="1">Cytoplasm</location>
    </subcellularLocation>
</comment>
<evidence type="ECO:0000259" key="7">
    <source>
        <dbReference type="Pfam" id="PF04762"/>
    </source>
</evidence>
<feature type="domain" description="ELP1 three-helical bundle" evidence="11">
    <location>
        <begin position="1300"/>
        <end position="1476"/>
    </location>
</feature>
<protein>
    <recommendedName>
        <fullName evidence="14">Elongator complex protein 1</fullName>
    </recommendedName>
</protein>
<evidence type="ECO:0000256" key="6">
    <source>
        <dbReference type="SAM" id="MobiDB-lite"/>
    </source>
</evidence>
<evidence type="ECO:0000256" key="3">
    <source>
        <dbReference type="ARBA" id="ARBA00006086"/>
    </source>
</evidence>
<evidence type="ECO:0000313" key="13">
    <source>
        <dbReference type="Proteomes" id="UP000748531"/>
    </source>
</evidence>
<dbReference type="OrthoDB" id="40048at2759"/>